<gene>
    <name evidence="2" type="ORF">LEP1GSC035_0185</name>
</gene>
<proteinExistence type="predicted"/>
<organism evidence="2 3">
    <name type="scientific">Leptospira noguchii str. 2007001578</name>
    <dbReference type="NCBI Taxonomy" id="1049974"/>
    <lineage>
        <taxon>Bacteria</taxon>
        <taxon>Pseudomonadati</taxon>
        <taxon>Spirochaetota</taxon>
        <taxon>Spirochaetia</taxon>
        <taxon>Leptospirales</taxon>
        <taxon>Leptospiraceae</taxon>
        <taxon>Leptospira</taxon>
    </lineage>
</organism>
<keyword evidence="1" id="KW-0472">Membrane</keyword>
<feature type="transmembrane region" description="Helical" evidence="1">
    <location>
        <begin position="23"/>
        <end position="43"/>
    </location>
</feature>
<evidence type="ECO:0000313" key="3">
    <source>
        <dbReference type="Proteomes" id="UP000012099"/>
    </source>
</evidence>
<dbReference type="RefSeq" id="WP_004433612.1">
    <property type="nucleotide sequence ID" value="NZ_AHMH02000148.1"/>
</dbReference>
<keyword evidence="1" id="KW-1133">Transmembrane helix</keyword>
<name>A0ABP2T2T3_9LEPT</name>
<reference evidence="2 3" key="1">
    <citation type="submission" date="2013-01" db="EMBL/GenBank/DDBJ databases">
        <authorList>
            <person name="Harkins D.M."/>
            <person name="Durkin A.S."/>
            <person name="Brinkac L.M."/>
            <person name="Haft D.H."/>
            <person name="Selengut J.D."/>
            <person name="Sanka R."/>
            <person name="DePew J."/>
            <person name="Purushe J."/>
            <person name="Whelen A.C."/>
            <person name="Vinetz J.M."/>
            <person name="Sutton G.G."/>
            <person name="Nierman W.C."/>
            <person name="Fouts D.E."/>
        </authorList>
    </citation>
    <scope>NUCLEOTIDE SEQUENCE [LARGE SCALE GENOMIC DNA]</scope>
    <source>
        <strain evidence="2 3">2007001578</strain>
    </source>
</reference>
<protein>
    <recommendedName>
        <fullName evidence="4">Superinfection immunity protein</fullName>
    </recommendedName>
</protein>
<evidence type="ECO:0008006" key="4">
    <source>
        <dbReference type="Google" id="ProtNLM"/>
    </source>
</evidence>
<sequence>MILLAICLPCVYFLITGNLIRSFISFILMCSLLGWIFASMWAVSYRSEQKIKSLQKDAKE</sequence>
<accession>A0ABP2T2T3</accession>
<comment type="caution">
    <text evidence="2">The sequence shown here is derived from an EMBL/GenBank/DDBJ whole genome shotgun (WGS) entry which is preliminary data.</text>
</comment>
<dbReference type="EMBL" id="AHMH02000148">
    <property type="protein sequence ID" value="EMM98541.1"/>
    <property type="molecule type" value="Genomic_DNA"/>
</dbReference>
<keyword evidence="3" id="KW-1185">Reference proteome</keyword>
<evidence type="ECO:0000313" key="2">
    <source>
        <dbReference type="EMBL" id="EMM98541.1"/>
    </source>
</evidence>
<keyword evidence="1" id="KW-0812">Transmembrane</keyword>
<evidence type="ECO:0000256" key="1">
    <source>
        <dbReference type="SAM" id="Phobius"/>
    </source>
</evidence>
<dbReference type="Proteomes" id="UP000012099">
    <property type="component" value="Unassembled WGS sequence"/>
</dbReference>